<dbReference type="AlphaFoldDB" id="A0AAQ3LAT0"/>
<dbReference type="KEGG" id="puo:RZN69_19460"/>
<organism evidence="1 2">
    <name type="scientific">Rubellicoccus peritrichatus</name>
    <dbReference type="NCBI Taxonomy" id="3080537"/>
    <lineage>
        <taxon>Bacteria</taxon>
        <taxon>Pseudomonadati</taxon>
        <taxon>Verrucomicrobiota</taxon>
        <taxon>Opitutia</taxon>
        <taxon>Puniceicoccales</taxon>
        <taxon>Cerasicoccaceae</taxon>
        <taxon>Rubellicoccus</taxon>
    </lineage>
</organism>
<dbReference type="Pfam" id="PF20330">
    <property type="entry name" value="DUF6625"/>
    <property type="match status" value="1"/>
</dbReference>
<reference evidence="1 2" key="1">
    <citation type="submission" date="2023-10" db="EMBL/GenBank/DDBJ databases">
        <title>Rubellicoccus peritrichatus gen. nov., sp. nov., isolated from an algae of coral reef tank.</title>
        <authorList>
            <person name="Luo J."/>
        </authorList>
    </citation>
    <scope>NUCLEOTIDE SEQUENCE [LARGE SCALE GENOMIC DNA]</scope>
    <source>
        <strain evidence="1 2">CR14</strain>
    </source>
</reference>
<proteinExistence type="predicted"/>
<keyword evidence="2" id="KW-1185">Reference proteome</keyword>
<evidence type="ECO:0000313" key="2">
    <source>
        <dbReference type="Proteomes" id="UP001304300"/>
    </source>
</evidence>
<accession>A0AAQ3LAT0</accession>
<name>A0AAQ3LAT0_9BACT</name>
<dbReference type="EMBL" id="CP136920">
    <property type="protein sequence ID" value="WOO40807.1"/>
    <property type="molecule type" value="Genomic_DNA"/>
</dbReference>
<dbReference type="InterPro" id="IPR046733">
    <property type="entry name" value="DUF6625"/>
</dbReference>
<gene>
    <name evidence="1" type="ORF">RZN69_19460</name>
</gene>
<dbReference type="Proteomes" id="UP001304300">
    <property type="component" value="Chromosome"/>
</dbReference>
<sequence length="334" mass="39239">MDKQTNVAIIDVWLGPWPIWTQAWLLSCYHNPTINWLVFCEEPPPNAKDYPNVSFIPISNAEFENRASKILGFDCKIPRAHKICDYRPLYGLIFEEELKGFDFWGWGDNDIIWGDIRKFITEERLTKYDILTGLRCCIAGQFTIIRNTRKTNFLWQKVPEYKEKLLGSDKSANVCERGINEVLLPIEKSGDIKVWRRQLQTTDIYCEPWDKWALQVEAEDPSEDLSYRWSYGPCHWRKGQLFDTTSGEEFMFFHFQHWKGAFKTLPPVYCPLDTARIDIDTTGIWPVFEKNSIIRQAQTYLHQSPAFLKNPKLLRERLGLHRGRYRTNKAASDS</sequence>
<dbReference type="RefSeq" id="WP_317833012.1">
    <property type="nucleotide sequence ID" value="NZ_CP136920.1"/>
</dbReference>
<evidence type="ECO:0000313" key="1">
    <source>
        <dbReference type="EMBL" id="WOO40807.1"/>
    </source>
</evidence>
<protein>
    <submittedName>
        <fullName evidence="1">DUF6625 family protein</fullName>
    </submittedName>
</protein>
<dbReference type="PROSITE" id="PS51257">
    <property type="entry name" value="PROKAR_LIPOPROTEIN"/>
    <property type="match status" value="1"/>
</dbReference>